<dbReference type="EnsemblProtists" id="EKX40091">
    <property type="protein sequence ID" value="EKX40091"/>
    <property type="gene ID" value="GUITHDRAFT_113828"/>
</dbReference>
<gene>
    <name evidence="2" type="ORF">GUITHDRAFT_113828</name>
</gene>
<dbReference type="HOGENOM" id="CLU_916595_0_0_1"/>
<evidence type="ECO:0008006" key="5">
    <source>
        <dbReference type="Google" id="ProtNLM"/>
    </source>
</evidence>
<evidence type="ECO:0000313" key="3">
    <source>
        <dbReference type="EnsemblProtists" id="EKX40091"/>
    </source>
</evidence>
<evidence type="ECO:0000313" key="4">
    <source>
        <dbReference type="Proteomes" id="UP000011087"/>
    </source>
</evidence>
<evidence type="ECO:0000313" key="2">
    <source>
        <dbReference type="EMBL" id="EKX40091.1"/>
    </source>
</evidence>
<accession>L1IV03</accession>
<feature type="chain" id="PRO_5011944444" description="PsbP C-terminal domain-containing protein" evidence="1">
    <location>
        <begin position="16"/>
        <end position="304"/>
    </location>
</feature>
<dbReference type="Proteomes" id="UP000011087">
    <property type="component" value="Unassembled WGS sequence"/>
</dbReference>
<reference evidence="4" key="2">
    <citation type="submission" date="2012-11" db="EMBL/GenBank/DDBJ databases">
        <authorList>
            <person name="Kuo A."/>
            <person name="Curtis B.A."/>
            <person name="Tanifuji G."/>
            <person name="Burki F."/>
            <person name="Gruber A."/>
            <person name="Irimia M."/>
            <person name="Maruyama S."/>
            <person name="Arias M.C."/>
            <person name="Ball S.G."/>
            <person name="Gile G.H."/>
            <person name="Hirakawa Y."/>
            <person name="Hopkins J.F."/>
            <person name="Rensing S.A."/>
            <person name="Schmutz J."/>
            <person name="Symeonidi A."/>
            <person name="Elias M."/>
            <person name="Eveleigh R.J."/>
            <person name="Herman E.K."/>
            <person name="Klute M.J."/>
            <person name="Nakayama T."/>
            <person name="Obornik M."/>
            <person name="Reyes-Prieto A."/>
            <person name="Armbrust E.V."/>
            <person name="Aves S.J."/>
            <person name="Beiko R.G."/>
            <person name="Coutinho P."/>
            <person name="Dacks J.B."/>
            <person name="Durnford D.G."/>
            <person name="Fast N.M."/>
            <person name="Green B.R."/>
            <person name="Grisdale C."/>
            <person name="Hempe F."/>
            <person name="Henrissat B."/>
            <person name="Hoppner M.P."/>
            <person name="Ishida K.-I."/>
            <person name="Kim E."/>
            <person name="Koreny L."/>
            <person name="Kroth P.G."/>
            <person name="Liu Y."/>
            <person name="Malik S.-B."/>
            <person name="Maier U.G."/>
            <person name="McRose D."/>
            <person name="Mock T."/>
            <person name="Neilson J.A."/>
            <person name="Onodera N.T."/>
            <person name="Poole A.M."/>
            <person name="Pritham E.J."/>
            <person name="Richards T.A."/>
            <person name="Rocap G."/>
            <person name="Roy S.W."/>
            <person name="Sarai C."/>
            <person name="Schaack S."/>
            <person name="Shirato S."/>
            <person name="Slamovits C.H."/>
            <person name="Spencer D.F."/>
            <person name="Suzuki S."/>
            <person name="Worden A.Z."/>
            <person name="Zauner S."/>
            <person name="Barry K."/>
            <person name="Bell C."/>
            <person name="Bharti A.K."/>
            <person name="Crow J.A."/>
            <person name="Grimwood J."/>
            <person name="Kramer R."/>
            <person name="Lindquist E."/>
            <person name="Lucas S."/>
            <person name="Salamov A."/>
            <person name="McFadden G.I."/>
            <person name="Lane C.E."/>
            <person name="Keeling P.J."/>
            <person name="Gray M.W."/>
            <person name="Grigoriev I.V."/>
            <person name="Archibald J.M."/>
        </authorList>
    </citation>
    <scope>NUCLEOTIDE SEQUENCE</scope>
    <source>
        <strain evidence="4">CCMP2712</strain>
    </source>
</reference>
<dbReference type="OMA" id="WKSEESK"/>
<keyword evidence="1" id="KW-0732">Signal</keyword>
<dbReference type="EMBL" id="JH993034">
    <property type="protein sequence ID" value="EKX40091.1"/>
    <property type="molecule type" value="Genomic_DNA"/>
</dbReference>
<dbReference type="PaxDb" id="55529-EKX40091"/>
<name>L1IV03_GUITC</name>
<reference evidence="2 4" key="1">
    <citation type="journal article" date="2012" name="Nature">
        <title>Algal genomes reveal evolutionary mosaicism and the fate of nucleomorphs.</title>
        <authorList>
            <consortium name="DOE Joint Genome Institute"/>
            <person name="Curtis B.A."/>
            <person name="Tanifuji G."/>
            <person name="Burki F."/>
            <person name="Gruber A."/>
            <person name="Irimia M."/>
            <person name="Maruyama S."/>
            <person name="Arias M.C."/>
            <person name="Ball S.G."/>
            <person name="Gile G.H."/>
            <person name="Hirakawa Y."/>
            <person name="Hopkins J.F."/>
            <person name="Kuo A."/>
            <person name="Rensing S.A."/>
            <person name="Schmutz J."/>
            <person name="Symeonidi A."/>
            <person name="Elias M."/>
            <person name="Eveleigh R.J."/>
            <person name="Herman E.K."/>
            <person name="Klute M.J."/>
            <person name="Nakayama T."/>
            <person name="Obornik M."/>
            <person name="Reyes-Prieto A."/>
            <person name="Armbrust E.V."/>
            <person name="Aves S.J."/>
            <person name="Beiko R.G."/>
            <person name="Coutinho P."/>
            <person name="Dacks J.B."/>
            <person name="Durnford D.G."/>
            <person name="Fast N.M."/>
            <person name="Green B.R."/>
            <person name="Grisdale C.J."/>
            <person name="Hempel F."/>
            <person name="Henrissat B."/>
            <person name="Hoppner M.P."/>
            <person name="Ishida K."/>
            <person name="Kim E."/>
            <person name="Koreny L."/>
            <person name="Kroth P.G."/>
            <person name="Liu Y."/>
            <person name="Malik S.B."/>
            <person name="Maier U.G."/>
            <person name="McRose D."/>
            <person name="Mock T."/>
            <person name="Neilson J.A."/>
            <person name="Onodera N.T."/>
            <person name="Poole A.M."/>
            <person name="Pritham E.J."/>
            <person name="Richards T.A."/>
            <person name="Rocap G."/>
            <person name="Roy S.W."/>
            <person name="Sarai C."/>
            <person name="Schaack S."/>
            <person name="Shirato S."/>
            <person name="Slamovits C.H."/>
            <person name="Spencer D.F."/>
            <person name="Suzuki S."/>
            <person name="Worden A.Z."/>
            <person name="Zauner S."/>
            <person name="Barry K."/>
            <person name="Bell C."/>
            <person name="Bharti A.K."/>
            <person name="Crow J.A."/>
            <person name="Grimwood J."/>
            <person name="Kramer R."/>
            <person name="Lindquist E."/>
            <person name="Lucas S."/>
            <person name="Salamov A."/>
            <person name="McFadden G.I."/>
            <person name="Lane C.E."/>
            <person name="Keeling P.J."/>
            <person name="Gray M.W."/>
            <person name="Grigoriev I.V."/>
            <person name="Archibald J.M."/>
        </authorList>
    </citation>
    <scope>NUCLEOTIDE SEQUENCE</scope>
    <source>
        <strain evidence="2 4">CCMP2712</strain>
    </source>
</reference>
<dbReference type="KEGG" id="gtt:GUITHDRAFT_113828"/>
<dbReference type="AlphaFoldDB" id="L1IV03"/>
<keyword evidence="4" id="KW-1185">Reference proteome</keyword>
<dbReference type="eggNOG" id="ENOG502S4FV">
    <property type="taxonomic scope" value="Eukaryota"/>
</dbReference>
<reference evidence="3" key="3">
    <citation type="submission" date="2015-06" db="UniProtKB">
        <authorList>
            <consortium name="EnsemblProtists"/>
        </authorList>
    </citation>
    <scope>IDENTIFICATION</scope>
</reference>
<dbReference type="RefSeq" id="XP_005827071.1">
    <property type="nucleotide sequence ID" value="XM_005827014.1"/>
</dbReference>
<sequence>MKLVLLSAMAAGAECFLPSPTLVQGKGIPALRAQRNVRASEVCMSMESQATRREVLALSLASAVAAAIPSKADAAGLAFGYSENLKDMNTQLEAYGLSKVASVPGGFKPLMQTIGGSVAANIDGSKIMDSIGSKVSVGLKSGERVLVLFNYPGSWIVSLPISTTNGESGTVSAGNYVKGDSAAVSATILESGKIVEQGTEFFEKLLTQTVSNNGWQGFKVIKKKASEPIDGNEAVDIEYRYDLITSGPVVGRHGFAKLVGLGTTVVALGATSADTRFKNLKDDLKTTTDSFRVHIVKQEFEKAR</sequence>
<organism evidence="2">
    <name type="scientific">Guillardia theta (strain CCMP2712)</name>
    <name type="common">Cryptophyte</name>
    <dbReference type="NCBI Taxonomy" id="905079"/>
    <lineage>
        <taxon>Eukaryota</taxon>
        <taxon>Cryptophyceae</taxon>
        <taxon>Pyrenomonadales</taxon>
        <taxon>Geminigeraceae</taxon>
        <taxon>Guillardia</taxon>
    </lineage>
</organism>
<evidence type="ECO:0000256" key="1">
    <source>
        <dbReference type="SAM" id="SignalP"/>
    </source>
</evidence>
<dbReference type="OrthoDB" id="188627at2759"/>
<protein>
    <recommendedName>
        <fullName evidence="5">PsbP C-terminal domain-containing protein</fullName>
    </recommendedName>
</protein>
<dbReference type="Gene3D" id="3.40.1000.10">
    <property type="entry name" value="Mog1/PsbP, alpha/beta/alpha sandwich"/>
    <property type="match status" value="1"/>
</dbReference>
<proteinExistence type="predicted"/>
<dbReference type="GeneID" id="17296875"/>
<feature type="signal peptide" evidence="1">
    <location>
        <begin position="1"/>
        <end position="15"/>
    </location>
</feature>